<reference evidence="3 4" key="1">
    <citation type="submission" date="2019-06" db="EMBL/GenBank/DDBJ databases">
        <title>Sequencing the genomes of 1000 actinobacteria strains.</title>
        <authorList>
            <person name="Klenk H.-P."/>
        </authorList>
    </citation>
    <scope>NUCLEOTIDE SEQUENCE [LARGE SCALE GENOMIC DNA]</scope>
    <source>
        <strain evidence="3 4">DSM 43866</strain>
    </source>
</reference>
<feature type="region of interest" description="Disordered" evidence="1">
    <location>
        <begin position="64"/>
        <end position="112"/>
    </location>
</feature>
<name>A0A561VGE5_ACTTI</name>
<dbReference type="AlphaFoldDB" id="A0A561VGE5"/>
<dbReference type="Pfam" id="PF22888">
    <property type="entry name" value="FIMAH"/>
    <property type="match status" value="1"/>
</dbReference>
<gene>
    <name evidence="3" type="ORF">FHX34_107160</name>
</gene>
<protein>
    <recommendedName>
        <fullName evidence="2">FIMAH domain-containing protein</fullName>
    </recommendedName>
</protein>
<proteinExistence type="predicted"/>
<dbReference type="EMBL" id="VIWY01000007">
    <property type="protein sequence ID" value="TWG10668.1"/>
    <property type="molecule type" value="Genomic_DNA"/>
</dbReference>
<evidence type="ECO:0000256" key="1">
    <source>
        <dbReference type="SAM" id="MobiDB-lite"/>
    </source>
</evidence>
<feature type="region of interest" description="Disordered" evidence="1">
    <location>
        <begin position="1"/>
        <end position="24"/>
    </location>
</feature>
<sequence length="206" mass="22083">MMSAVSDRHDPRPSAPHWPTAVLPTVAERSREQVAGRRRRIVLGSAGAFLALSIGYWAVSDPDDDTPAPAAAPVTASAAAPVVTTTEPEATAEATTTSPAAPPAATAEPVATRQVRPGALLAQMQREINLLVRREQLERDDAESLTKRLRRVAEQLRRNEPEAAARRLKDFAKKLVGLHRDGDISQDGFDALARGAGLLARQLPPL</sequence>
<evidence type="ECO:0000259" key="2">
    <source>
        <dbReference type="Pfam" id="PF22888"/>
    </source>
</evidence>
<dbReference type="InterPro" id="IPR054470">
    <property type="entry name" value="FIMAH_dom"/>
</dbReference>
<accession>A0A561VGE5</accession>
<feature type="compositionally biased region" description="Low complexity" evidence="1">
    <location>
        <begin position="67"/>
        <end position="112"/>
    </location>
</feature>
<evidence type="ECO:0000313" key="3">
    <source>
        <dbReference type="EMBL" id="TWG10668.1"/>
    </source>
</evidence>
<keyword evidence="4" id="KW-1185">Reference proteome</keyword>
<feature type="domain" description="FIMAH" evidence="2">
    <location>
        <begin position="121"/>
        <end position="199"/>
    </location>
</feature>
<dbReference type="Proteomes" id="UP000320239">
    <property type="component" value="Unassembled WGS sequence"/>
</dbReference>
<feature type="compositionally biased region" description="Basic and acidic residues" evidence="1">
    <location>
        <begin position="1"/>
        <end position="12"/>
    </location>
</feature>
<organism evidence="3 4">
    <name type="scientific">Actinoplanes teichomyceticus</name>
    <dbReference type="NCBI Taxonomy" id="1867"/>
    <lineage>
        <taxon>Bacteria</taxon>
        <taxon>Bacillati</taxon>
        <taxon>Actinomycetota</taxon>
        <taxon>Actinomycetes</taxon>
        <taxon>Micromonosporales</taxon>
        <taxon>Micromonosporaceae</taxon>
        <taxon>Actinoplanes</taxon>
    </lineage>
</organism>
<evidence type="ECO:0000313" key="4">
    <source>
        <dbReference type="Proteomes" id="UP000320239"/>
    </source>
</evidence>
<comment type="caution">
    <text evidence="3">The sequence shown here is derived from an EMBL/GenBank/DDBJ whole genome shotgun (WGS) entry which is preliminary data.</text>
</comment>